<keyword evidence="1" id="KW-0479">Metal-binding</keyword>
<keyword evidence="6" id="KW-1185">Reference proteome</keyword>
<evidence type="ECO:0000259" key="4">
    <source>
        <dbReference type="Pfam" id="PF07687"/>
    </source>
</evidence>
<feature type="domain" description="Peptidase M20 dimerisation" evidence="4">
    <location>
        <begin position="183"/>
        <end position="274"/>
    </location>
</feature>
<evidence type="ECO:0000313" key="5">
    <source>
        <dbReference type="EMBL" id="CCH88288.1"/>
    </source>
</evidence>
<dbReference type="InterPro" id="IPR011650">
    <property type="entry name" value="Peptidase_M20_dimer"/>
</dbReference>
<dbReference type="PANTHER" id="PTHR43808:SF9">
    <property type="entry name" value="BLL0789 PROTEIN"/>
    <property type="match status" value="1"/>
</dbReference>
<dbReference type="SUPFAM" id="SSF53187">
    <property type="entry name" value="Zn-dependent exopeptidases"/>
    <property type="match status" value="1"/>
</dbReference>
<dbReference type="PATRIC" id="fig|477641.3.peg.2714"/>
<dbReference type="STRING" id="477641.MODMU_2859"/>
<dbReference type="EMBL" id="FO203431">
    <property type="protein sequence ID" value="CCH88288.1"/>
    <property type="molecule type" value="Genomic_DNA"/>
</dbReference>
<dbReference type="Proteomes" id="UP000006461">
    <property type="component" value="Chromosome"/>
</dbReference>
<dbReference type="Pfam" id="PF07687">
    <property type="entry name" value="M20_dimer"/>
    <property type="match status" value="1"/>
</dbReference>
<sequence>MTTRPAPLTPGVFADLLPAMLADLAELVGCETPSADRAAFARGAALVARQGARALGADPEVLVREGCTHLRWRLGGGPRRVLVLCHQDTVWPVGTLTAIPWSVVDGVVRGPGCLDMKGGIVLGLTALAQLRAAGTDLDGVTVLVTGDEEVGSPTSADLIREEARGCAAVLVLEAGADDGGLKTGRKGASMYELLVTGRAAHAGLEPEKGISATLELAHQVGAIAALADPGQGTTVTPTALVSGTTTNTVPASGRLSVDVRALTAAEQQRVDAGMRALTPHLPGAVLELRGGVNRPPLEVASSAGLFALAQQVSARLGLPAPEAVTVGGASDGNFTAGIGVPTLDGLGAVGGGAHAAGEHVRTTELPGRAALVAGLVRAVLAAAPGTHGRDVGGLGLPDEGTGGG</sequence>
<gene>
    <name evidence="5" type="ordered locus">MODMU_2859</name>
</gene>
<proteinExistence type="predicted"/>
<dbReference type="eggNOG" id="COG0624">
    <property type="taxonomic scope" value="Bacteria"/>
</dbReference>
<feature type="active site" evidence="3">
    <location>
        <position position="88"/>
    </location>
</feature>
<protein>
    <submittedName>
        <fullName evidence="5">Peptidase dimerization domain protein</fullName>
    </submittedName>
</protein>
<dbReference type="GO" id="GO:0016787">
    <property type="term" value="F:hydrolase activity"/>
    <property type="evidence" value="ECO:0007669"/>
    <property type="project" value="UniProtKB-KW"/>
</dbReference>
<dbReference type="KEGG" id="mmar:MODMU_2859"/>
<dbReference type="PANTHER" id="PTHR43808">
    <property type="entry name" value="ACETYLORNITHINE DEACETYLASE"/>
    <property type="match status" value="1"/>
</dbReference>
<evidence type="ECO:0000256" key="2">
    <source>
        <dbReference type="ARBA" id="ARBA00022801"/>
    </source>
</evidence>
<organism evidence="5 6">
    <name type="scientific">Modestobacter italicus (strain DSM 44449 / CECT 9708 / BC 501)</name>
    <dbReference type="NCBI Taxonomy" id="2732864"/>
    <lineage>
        <taxon>Bacteria</taxon>
        <taxon>Bacillati</taxon>
        <taxon>Actinomycetota</taxon>
        <taxon>Actinomycetes</taxon>
        <taxon>Geodermatophilales</taxon>
        <taxon>Geodermatophilaceae</taxon>
        <taxon>Modestobacter</taxon>
    </lineage>
</organism>
<dbReference type="HOGENOM" id="CLU_021802_7_0_11"/>
<evidence type="ECO:0000313" key="6">
    <source>
        <dbReference type="Proteomes" id="UP000006461"/>
    </source>
</evidence>
<dbReference type="Gene3D" id="3.30.70.360">
    <property type="match status" value="1"/>
</dbReference>
<dbReference type="GO" id="GO:0046872">
    <property type="term" value="F:metal ion binding"/>
    <property type="evidence" value="ECO:0007669"/>
    <property type="project" value="UniProtKB-KW"/>
</dbReference>
<evidence type="ECO:0000256" key="1">
    <source>
        <dbReference type="ARBA" id="ARBA00022723"/>
    </source>
</evidence>
<accession>I4EY25</accession>
<dbReference type="AlphaFoldDB" id="I4EY25"/>
<evidence type="ECO:0000256" key="3">
    <source>
        <dbReference type="PIRSR" id="PIRSR037238-1"/>
    </source>
</evidence>
<dbReference type="InterPro" id="IPR002933">
    <property type="entry name" value="Peptidase_M20"/>
</dbReference>
<keyword evidence="2" id="KW-0378">Hydrolase</keyword>
<dbReference type="InterPro" id="IPR017150">
    <property type="entry name" value="Pept_M20_glutamate_carboxypep"/>
</dbReference>
<dbReference type="SUPFAM" id="SSF55031">
    <property type="entry name" value="Bacterial exopeptidase dimerisation domain"/>
    <property type="match status" value="1"/>
</dbReference>
<dbReference type="Pfam" id="PF01546">
    <property type="entry name" value="Peptidase_M20"/>
    <property type="match status" value="1"/>
</dbReference>
<dbReference type="InterPro" id="IPR036264">
    <property type="entry name" value="Bact_exopeptidase_dim_dom"/>
</dbReference>
<dbReference type="Gene3D" id="3.40.630.10">
    <property type="entry name" value="Zn peptidases"/>
    <property type="match status" value="1"/>
</dbReference>
<dbReference type="OMA" id="HADTVWP"/>
<dbReference type="PIRSF" id="PIRSF037238">
    <property type="entry name" value="Carboxypeptidase_G2"/>
    <property type="match status" value="1"/>
</dbReference>
<feature type="active site" description="Proton acceptor" evidence="3">
    <location>
        <position position="148"/>
    </location>
</feature>
<dbReference type="InterPro" id="IPR050072">
    <property type="entry name" value="Peptidase_M20A"/>
</dbReference>
<reference evidence="5 6" key="1">
    <citation type="journal article" date="2012" name="J. Bacteriol.">
        <title>Genome Sequence of Radiation-Resistant Modestobacter marinus Strain BC501, a Representative Actinobacterium That Thrives on Calcareous Stone Surfaces.</title>
        <authorList>
            <person name="Normand P."/>
            <person name="Gury J."/>
            <person name="Pujic P."/>
            <person name="Chouaia B."/>
            <person name="Crotti E."/>
            <person name="Brusetti L."/>
            <person name="Daffonchio D."/>
            <person name="Vacherie B."/>
            <person name="Barbe V."/>
            <person name="Medigue C."/>
            <person name="Calteau A."/>
            <person name="Ghodhbane-Gtari F."/>
            <person name="Essoussi I."/>
            <person name="Nouioui I."/>
            <person name="Abbassi-Ghozzi I."/>
            <person name="Gtari M."/>
        </authorList>
    </citation>
    <scope>NUCLEOTIDE SEQUENCE [LARGE SCALE GENOMIC DNA]</scope>
    <source>
        <strain evidence="6">BC 501</strain>
    </source>
</reference>
<name>I4EY25_MODI5</name>